<sequence>MKVALFITLGLIILVVSLCSVIKLLVMVTDRVTEKLAKAYCNKHGYLYIRVEVLPEDYVLHFEAHGHIFLANFNIDKNKNLIWTGANPEKVIANYIENEGLPTPEMFNGVSAQKILKNVG</sequence>
<dbReference type="Proteomes" id="UP001143543">
    <property type="component" value="Unassembled WGS sequence"/>
</dbReference>
<reference evidence="1" key="1">
    <citation type="submission" date="2022-07" db="EMBL/GenBank/DDBJ databases">
        <title>Taxonomy of Novel Oxalotrophic and Methylotrophic Bacteria.</title>
        <authorList>
            <person name="Sahin N."/>
            <person name="Tani A."/>
        </authorList>
    </citation>
    <scope>NUCLEOTIDE SEQUENCE</scope>
    <source>
        <strain evidence="1">Y10</strain>
    </source>
</reference>
<evidence type="ECO:0000313" key="1">
    <source>
        <dbReference type="EMBL" id="GLB48690.1"/>
    </source>
</evidence>
<keyword evidence="2" id="KW-1185">Reference proteome</keyword>
<evidence type="ECO:0000313" key="2">
    <source>
        <dbReference type="Proteomes" id="UP001143543"/>
    </source>
</evidence>
<protein>
    <submittedName>
        <fullName evidence="1">Uncharacterized protein</fullName>
    </submittedName>
</protein>
<gene>
    <name evidence="1" type="ORF">Y10_10580</name>
</gene>
<organism evidence="1 2">
    <name type="scientific">Neptunitalea lumnitzerae</name>
    <dbReference type="NCBI Taxonomy" id="2965509"/>
    <lineage>
        <taxon>Bacteria</taxon>
        <taxon>Pseudomonadati</taxon>
        <taxon>Bacteroidota</taxon>
        <taxon>Flavobacteriia</taxon>
        <taxon>Flavobacteriales</taxon>
        <taxon>Flavobacteriaceae</taxon>
        <taxon>Neptunitalea</taxon>
    </lineage>
</organism>
<proteinExistence type="predicted"/>
<comment type="caution">
    <text evidence="1">The sequence shown here is derived from an EMBL/GenBank/DDBJ whole genome shotgun (WGS) entry which is preliminary data.</text>
</comment>
<accession>A0ABQ5MGZ4</accession>
<dbReference type="RefSeq" id="WP_281764322.1">
    <property type="nucleotide sequence ID" value="NZ_BRVO01000001.1"/>
</dbReference>
<dbReference type="EMBL" id="BRVO01000001">
    <property type="protein sequence ID" value="GLB48690.1"/>
    <property type="molecule type" value="Genomic_DNA"/>
</dbReference>
<name>A0ABQ5MGZ4_9FLAO</name>